<evidence type="ECO:0000313" key="1">
    <source>
        <dbReference type="EMBL" id="CAD7580425.1"/>
    </source>
</evidence>
<protein>
    <submittedName>
        <fullName evidence="1">(California timema) hypothetical protein</fullName>
    </submittedName>
</protein>
<organism evidence="1">
    <name type="scientific">Timema californicum</name>
    <name type="common">California timema</name>
    <name type="synonym">Walking stick</name>
    <dbReference type="NCBI Taxonomy" id="61474"/>
    <lineage>
        <taxon>Eukaryota</taxon>
        <taxon>Metazoa</taxon>
        <taxon>Ecdysozoa</taxon>
        <taxon>Arthropoda</taxon>
        <taxon>Hexapoda</taxon>
        <taxon>Insecta</taxon>
        <taxon>Pterygota</taxon>
        <taxon>Neoptera</taxon>
        <taxon>Polyneoptera</taxon>
        <taxon>Phasmatodea</taxon>
        <taxon>Timematodea</taxon>
        <taxon>Timematoidea</taxon>
        <taxon>Timematidae</taxon>
        <taxon>Timema</taxon>
    </lineage>
</organism>
<reference evidence="1" key="1">
    <citation type="submission" date="2020-11" db="EMBL/GenBank/DDBJ databases">
        <authorList>
            <person name="Tran Van P."/>
        </authorList>
    </citation>
    <scope>NUCLEOTIDE SEQUENCE</scope>
</reference>
<accession>A0A7R9JJE9</accession>
<proteinExistence type="predicted"/>
<gene>
    <name evidence="1" type="ORF">TCMB3V08_LOCUS12958</name>
</gene>
<sequence length="55" mass="6259">MLHICVFEGQTAVSKCGTLHTHHMWSQQFWVTSTIRSRLLPGATVDCSVRGCRVW</sequence>
<dbReference type="AlphaFoldDB" id="A0A7R9JJE9"/>
<name>A0A7R9JJE9_TIMCA</name>
<dbReference type="EMBL" id="OE200000">
    <property type="protein sequence ID" value="CAD7580425.1"/>
    <property type="molecule type" value="Genomic_DNA"/>
</dbReference>